<reference evidence="6" key="1">
    <citation type="journal article" date="2020" name="PLoS Negl. Trop. Dis.">
        <title>High-quality nuclear genome for Sarcoptes scabiei-A critical resource for a neglected parasite.</title>
        <authorList>
            <person name="Korhonen P.K."/>
            <person name="Gasser R.B."/>
            <person name="Ma G."/>
            <person name="Wang T."/>
            <person name="Stroehlein A.J."/>
            <person name="Young N.D."/>
            <person name="Ang C.S."/>
            <person name="Fernando D.D."/>
            <person name="Lu H.C."/>
            <person name="Taylor S."/>
            <person name="Reynolds S.L."/>
            <person name="Mofiz E."/>
            <person name="Najaraj S.H."/>
            <person name="Gowda H."/>
            <person name="Madugundu A."/>
            <person name="Renuse S."/>
            <person name="Holt D."/>
            <person name="Pandey A."/>
            <person name="Papenfuss A.T."/>
            <person name="Fischer K."/>
        </authorList>
    </citation>
    <scope>NUCLEOTIDE SEQUENCE [LARGE SCALE GENOMIC DNA]</scope>
</reference>
<feature type="compositionally biased region" description="Low complexity" evidence="2">
    <location>
        <begin position="545"/>
        <end position="560"/>
    </location>
</feature>
<evidence type="ECO:0000259" key="3">
    <source>
        <dbReference type="PROSITE" id="PS50086"/>
    </source>
</evidence>
<dbReference type="EMBL" id="WVUK01000066">
    <property type="protein sequence ID" value="KAF7488199.1"/>
    <property type="molecule type" value="Genomic_DNA"/>
</dbReference>
<dbReference type="Proteomes" id="UP000070412">
    <property type="component" value="Unassembled WGS sequence"/>
</dbReference>
<dbReference type="OrthoDB" id="159449at2759"/>
<organism evidence="4">
    <name type="scientific">Sarcoptes scabiei</name>
    <name type="common">Itch mite</name>
    <name type="synonym">Acarus scabiei</name>
    <dbReference type="NCBI Taxonomy" id="52283"/>
    <lineage>
        <taxon>Eukaryota</taxon>
        <taxon>Metazoa</taxon>
        <taxon>Ecdysozoa</taxon>
        <taxon>Arthropoda</taxon>
        <taxon>Chelicerata</taxon>
        <taxon>Arachnida</taxon>
        <taxon>Acari</taxon>
        <taxon>Acariformes</taxon>
        <taxon>Sarcoptiformes</taxon>
        <taxon>Astigmata</taxon>
        <taxon>Psoroptidia</taxon>
        <taxon>Sarcoptoidea</taxon>
        <taxon>Sarcoptidae</taxon>
        <taxon>Sarcoptinae</taxon>
        <taxon>Sarcoptes</taxon>
    </lineage>
</organism>
<dbReference type="InterPro" id="IPR035969">
    <property type="entry name" value="Rab-GAP_TBC_sf"/>
</dbReference>
<evidence type="ECO:0000256" key="2">
    <source>
        <dbReference type="SAM" id="MobiDB-lite"/>
    </source>
</evidence>
<evidence type="ECO:0000313" key="4">
    <source>
        <dbReference type="EMBL" id="KAF7488199.1"/>
    </source>
</evidence>
<dbReference type="PANTHER" id="PTHR47219">
    <property type="entry name" value="RAB GTPASE-ACTIVATING PROTEIN 1-LIKE"/>
    <property type="match status" value="1"/>
</dbReference>
<dbReference type="InterPro" id="IPR000195">
    <property type="entry name" value="Rab-GAP-TBC_dom"/>
</dbReference>
<protein>
    <submittedName>
        <fullName evidence="4">TBC1 domain family member 10A</fullName>
    </submittedName>
</protein>
<dbReference type="FunFam" id="1.10.10.750:FF:000001">
    <property type="entry name" value="TBC1 domain family member 10A"/>
    <property type="match status" value="1"/>
</dbReference>
<sequence length="566" mass="65448">MKTSIIQLDSSPSQHRKYLNERNSLHSYHHSIDLNDGRSVPNPRRNFQSSRARPLPIVDSKAVSNSLDSPDWSTSSPLVALKRSEHKKTALTSERFDLEASNSPIFESKYPPRPSSSSISSTQKSHPMMVHSEHYHHHQHSDQISDDSNRLFDLVNERNFQIANPIPTNHYRLDQSLHSISPINEVNVNEISASICPSDSIGPGDTSSCMMAQNVSNSFRSSSKSCDRYGFFLEDNDEDYETPSVQDLKYIRIKETKWLQMLNNWGYYINFKWDKIRDRCRKGIPHSLRSQAWFHLCGAHLQKNRFPTLYSELIARNIPEEIKNDISKDLHRQFPNHEMFADQNGLGQADLYNVLKAFAIYKPKMGYCQAQAPIAAVFLMHMPAERAFWCLVALSKYYITGYFMRNLEDIQIHGQMLFSFVKKYCSSAYNLLNRQKIEPVLYMTEWFMCIFSRNLPWPSVLRVWDMFLCEGLTILFKVGLFLIEIALKNETTKTCPTMYETCQKLRNIPKFLLDEESLIKGIKKFDLRDIDLLKEHKIQLKKLQKSAPSSSSSSSSILKATKSKKK</sequence>
<feature type="region of interest" description="Disordered" evidence="2">
    <location>
        <begin position="104"/>
        <end position="146"/>
    </location>
</feature>
<dbReference type="FunFam" id="1.10.472.80:FF:000008">
    <property type="entry name" value="TBC1 domain family member 10A"/>
    <property type="match status" value="1"/>
</dbReference>
<accession>A0A834QZB8</accession>
<feature type="compositionally biased region" description="Low complexity" evidence="2">
    <location>
        <begin position="115"/>
        <end position="127"/>
    </location>
</feature>
<dbReference type="Gene3D" id="1.10.472.80">
    <property type="entry name" value="Ypt/Rab-GAP domain of gyp1p, domain 3"/>
    <property type="match status" value="1"/>
</dbReference>
<dbReference type="Pfam" id="PF00566">
    <property type="entry name" value="RabGAP-TBC"/>
    <property type="match status" value="1"/>
</dbReference>
<feature type="region of interest" description="Disordered" evidence="2">
    <location>
        <begin position="544"/>
        <end position="566"/>
    </location>
</feature>
<reference evidence="4" key="2">
    <citation type="submission" date="2020-01" db="EMBL/GenBank/DDBJ databases">
        <authorList>
            <person name="Korhonen P.K.K."/>
            <person name="Guangxu M.G."/>
            <person name="Wang T.W."/>
            <person name="Stroehlein A.J.S."/>
            <person name="Young N.D."/>
            <person name="Ang C.-S.A."/>
            <person name="Fernando D.W.F."/>
            <person name="Lu H.L."/>
            <person name="Taylor S.T."/>
            <person name="Ehtesham M.E.M."/>
            <person name="Najaraj S.H.N."/>
            <person name="Harsha G.H.G."/>
            <person name="Madugundu A.M."/>
            <person name="Renuse S.R."/>
            <person name="Holt D.H."/>
            <person name="Pandey A.P."/>
            <person name="Papenfuss A.P."/>
            <person name="Gasser R.B.G."/>
            <person name="Fischer K.F."/>
        </authorList>
    </citation>
    <scope>NUCLEOTIDE SEQUENCE</scope>
    <source>
        <strain evidence="4">SSS_KF_BRIS2020</strain>
    </source>
</reference>
<dbReference type="GO" id="GO:0031267">
    <property type="term" value="F:small GTPase binding"/>
    <property type="evidence" value="ECO:0007669"/>
    <property type="project" value="TreeGrafter"/>
</dbReference>
<keyword evidence="1" id="KW-0343">GTPase activation</keyword>
<gene>
    <name evidence="4" type="ORF">SSS_2761</name>
</gene>
<dbReference type="GO" id="GO:0005886">
    <property type="term" value="C:plasma membrane"/>
    <property type="evidence" value="ECO:0007669"/>
    <property type="project" value="UniProtKB-ARBA"/>
</dbReference>
<feature type="region of interest" description="Disordered" evidence="2">
    <location>
        <begin position="31"/>
        <end position="53"/>
    </location>
</feature>
<dbReference type="Gene3D" id="1.10.10.750">
    <property type="entry name" value="Ypt/Rab-GAP domain of gyp1p, domain 1"/>
    <property type="match status" value="1"/>
</dbReference>
<evidence type="ECO:0000313" key="6">
    <source>
        <dbReference type="Proteomes" id="UP000070412"/>
    </source>
</evidence>
<evidence type="ECO:0000256" key="1">
    <source>
        <dbReference type="ARBA" id="ARBA00022468"/>
    </source>
</evidence>
<dbReference type="SUPFAM" id="SSF47923">
    <property type="entry name" value="Ypt/Rab-GAP domain of gyp1p"/>
    <property type="match status" value="2"/>
</dbReference>
<dbReference type="Gene3D" id="1.10.8.270">
    <property type="entry name" value="putative rabgap domain of human tbc1 domain family member 14 like domains"/>
    <property type="match status" value="1"/>
</dbReference>
<feature type="domain" description="Rab-GAP TBC" evidence="3">
    <location>
        <begin position="283"/>
        <end position="471"/>
    </location>
</feature>
<dbReference type="AlphaFoldDB" id="A0A834QZB8"/>
<dbReference type="GO" id="GO:0005096">
    <property type="term" value="F:GTPase activator activity"/>
    <property type="evidence" value="ECO:0007669"/>
    <property type="project" value="UniProtKB-KW"/>
</dbReference>
<dbReference type="PANTHER" id="PTHR47219:SF4">
    <property type="entry name" value="TBC1 DOMAIN FAMILY MEMBER 10A"/>
    <property type="match status" value="1"/>
</dbReference>
<reference evidence="5" key="3">
    <citation type="submission" date="2022-06" db="UniProtKB">
        <authorList>
            <consortium name="EnsemblMetazoa"/>
        </authorList>
    </citation>
    <scope>IDENTIFICATION</scope>
</reference>
<dbReference type="FunFam" id="1.10.8.270:FF:000007">
    <property type="entry name" value="TBC1 domain family member 10A"/>
    <property type="match status" value="1"/>
</dbReference>
<keyword evidence="6" id="KW-1185">Reference proteome</keyword>
<proteinExistence type="predicted"/>
<evidence type="ECO:0000313" key="5">
    <source>
        <dbReference type="EnsemblMetazoa" id="KAF7488199.1"/>
    </source>
</evidence>
<dbReference type="EnsemblMetazoa" id="SSS_2761s_mrna">
    <property type="protein sequence ID" value="KAF7488199.1"/>
    <property type="gene ID" value="SSS_2761"/>
</dbReference>
<name>A0A834QZB8_SARSC</name>
<dbReference type="PROSITE" id="PS50086">
    <property type="entry name" value="TBC_RABGAP"/>
    <property type="match status" value="1"/>
</dbReference>
<dbReference type="InterPro" id="IPR050302">
    <property type="entry name" value="Rab_GAP_TBC_domain"/>
</dbReference>
<dbReference type="SMART" id="SM00164">
    <property type="entry name" value="TBC"/>
    <property type="match status" value="1"/>
</dbReference>